<evidence type="ECO:0000259" key="2">
    <source>
        <dbReference type="Pfam" id="PF23451"/>
    </source>
</evidence>
<dbReference type="Gene3D" id="3.30.300.130">
    <property type="entry name" value="Fe-S cluster assembly (FSCA)"/>
    <property type="match status" value="1"/>
</dbReference>
<evidence type="ECO:0000259" key="1">
    <source>
        <dbReference type="Pfam" id="PF01883"/>
    </source>
</evidence>
<name>A0ABX8ABJ3_9BRAD</name>
<dbReference type="InterPro" id="IPR052339">
    <property type="entry name" value="Fe-S_Maturation_MIP18"/>
</dbReference>
<dbReference type="InterPro" id="IPR034904">
    <property type="entry name" value="FSCA_dom_sf"/>
</dbReference>
<evidence type="ECO:0000313" key="3">
    <source>
        <dbReference type="EMBL" id="QUS41138.1"/>
    </source>
</evidence>
<evidence type="ECO:0000313" key="4">
    <source>
        <dbReference type="Proteomes" id="UP000682843"/>
    </source>
</evidence>
<dbReference type="SUPFAM" id="SSF117916">
    <property type="entry name" value="Fe-S cluster assembly (FSCA) domain-like"/>
    <property type="match status" value="1"/>
</dbReference>
<dbReference type="InterPro" id="IPR002744">
    <property type="entry name" value="MIP18-like"/>
</dbReference>
<dbReference type="PANTHER" id="PTHR42831:SF3">
    <property type="entry name" value="1,2-PHENYLACETYL-COA EPOXIDASE, SUBUNIT D-RELATED"/>
    <property type="match status" value="1"/>
</dbReference>
<reference evidence="3 4" key="1">
    <citation type="submission" date="2019-02" db="EMBL/GenBank/DDBJ databases">
        <title>Emended description of the genus Rhodopseudomonas and description of Rhodopseudomonas albus sp. nov., a non-phototrophic, heavy-metal-tolerant bacterium isolated from garden soil.</title>
        <authorList>
            <person name="Bao Z."/>
            <person name="Cao W.W."/>
            <person name="Sato Y."/>
            <person name="Nishizawa T."/>
            <person name="Zhao J."/>
            <person name="Guo Y."/>
            <person name="Ohta H."/>
        </authorList>
    </citation>
    <scope>NUCLEOTIDE SEQUENCE [LARGE SCALE GENOMIC DNA]</scope>
    <source>
        <strain evidence="3 4">SK50-23</strain>
    </source>
</reference>
<dbReference type="EMBL" id="CP036498">
    <property type="protein sequence ID" value="QUS41138.1"/>
    <property type="molecule type" value="Genomic_DNA"/>
</dbReference>
<dbReference type="InterPro" id="IPR056572">
    <property type="entry name" value="Zn_ribbon_PaaD"/>
</dbReference>
<dbReference type="RefSeq" id="WP_211909740.1">
    <property type="nucleotide sequence ID" value="NZ_CP036498.1"/>
</dbReference>
<dbReference type="InterPro" id="IPR011883">
    <property type="entry name" value="PaaD-like"/>
</dbReference>
<sequence length="167" mass="18091">MVTAATSDSNLRKVAWAAAAQVADPEIPVLTIEDLGVLRDIAVVDGQVEVTITPTYSGCPAMNMIALEIELALAREGIAKPVVTTVLSPAWTTDWMSDEGRRKLKDYGIAPPQRGGGRRALFGEQQVACPQCGAIDTEVLSEFGSTSCKALWRCKSCREPFDYFKCH</sequence>
<dbReference type="Pfam" id="PF01883">
    <property type="entry name" value="FeS_assembly_P"/>
    <property type="match status" value="1"/>
</dbReference>
<proteinExistence type="predicted"/>
<dbReference type="NCBIfam" id="TIGR02159">
    <property type="entry name" value="PA_CoA_Oxy4"/>
    <property type="match status" value="1"/>
</dbReference>
<gene>
    <name evidence="3" type="primary">paaJ</name>
    <name evidence="3" type="ORF">RPMA_21545</name>
</gene>
<feature type="domain" description="PaaD zinc beta ribbon" evidence="2">
    <location>
        <begin position="120"/>
        <end position="165"/>
    </location>
</feature>
<accession>A0ABX8ABJ3</accession>
<dbReference type="PANTHER" id="PTHR42831">
    <property type="entry name" value="FE-S PROTEIN MATURATION AUXILIARY FACTOR YITW"/>
    <property type="match status" value="1"/>
</dbReference>
<dbReference type="Proteomes" id="UP000682843">
    <property type="component" value="Chromosome"/>
</dbReference>
<protein>
    <submittedName>
        <fullName evidence="3">Phenylacetate-CoA oxygenase subunit PaaJ</fullName>
    </submittedName>
</protein>
<dbReference type="Pfam" id="PF23451">
    <property type="entry name" value="Zn_ribbon_PaaD"/>
    <property type="match status" value="1"/>
</dbReference>
<feature type="domain" description="MIP18 family-like" evidence="1">
    <location>
        <begin position="16"/>
        <end position="74"/>
    </location>
</feature>
<organism evidence="3 4">
    <name type="scientific">Tardiphaga alba</name>
    <dbReference type="NCBI Taxonomy" id="340268"/>
    <lineage>
        <taxon>Bacteria</taxon>
        <taxon>Pseudomonadati</taxon>
        <taxon>Pseudomonadota</taxon>
        <taxon>Alphaproteobacteria</taxon>
        <taxon>Hyphomicrobiales</taxon>
        <taxon>Nitrobacteraceae</taxon>
        <taxon>Tardiphaga</taxon>
    </lineage>
</organism>
<keyword evidence="4" id="KW-1185">Reference proteome</keyword>